<sequence>MSKKLTENPKNQHQISSADFKEDLDKLISRLPSMSDIEISAAKDQLLRKIEIALSNQAS</sequence>
<dbReference type="RefSeq" id="WP_110254078.1">
    <property type="nucleotide sequence ID" value="NZ_QJKB01000001.1"/>
</dbReference>
<protein>
    <submittedName>
        <fullName evidence="1">Uncharacterized protein</fullName>
    </submittedName>
</protein>
<reference evidence="1 2" key="1">
    <citation type="submission" date="2018-05" db="EMBL/GenBank/DDBJ databases">
        <title>Genomic Encyclopedia of Type Strains, Phase IV (KMG-IV): sequencing the most valuable type-strain genomes for metagenomic binning, comparative biology and taxonomic classification.</title>
        <authorList>
            <person name="Goeker M."/>
        </authorList>
    </citation>
    <scope>NUCLEOTIDE SEQUENCE [LARGE SCALE GENOMIC DNA]</scope>
    <source>
        <strain evidence="1 2">DSM 19792</strain>
    </source>
</reference>
<dbReference type="Proteomes" id="UP000247792">
    <property type="component" value="Unassembled WGS sequence"/>
</dbReference>
<comment type="caution">
    <text evidence="1">The sequence shown here is derived from an EMBL/GenBank/DDBJ whole genome shotgun (WGS) entry which is preliminary data.</text>
</comment>
<keyword evidence="2" id="KW-1185">Reference proteome</keyword>
<organism evidence="1 2">
    <name type="scientific">Undibacterium pigrum</name>
    <dbReference type="NCBI Taxonomy" id="401470"/>
    <lineage>
        <taxon>Bacteria</taxon>
        <taxon>Pseudomonadati</taxon>
        <taxon>Pseudomonadota</taxon>
        <taxon>Betaproteobacteria</taxon>
        <taxon>Burkholderiales</taxon>
        <taxon>Oxalobacteraceae</taxon>
        <taxon>Undibacterium</taxon>
    </lineage>
</organism>
<dbReference type="EMBL" id="QJKB01000001">
    <property type="protein sequence ID" value="PXX47740.1"/>
    <property type="molecule type" value="Genomic_DNA"/>
</dbReference>
<dbReference type="AlphaFoldDB" id="A0A318JTL7"/>
<evidence type="ECO:0000313" key="2">
    <source>
        <dbReference type="Proteomes" id="UP000247792"/>
    </source>
</evidence>
<evidence type="ECO:0000313" key="1">
    <source>
        <dbReference type="EMBL" id="PXX47740.1"/>
    </source>
</evidence>
<accession>A0A318JTL7</accession>
<name>A0A318JTL7_9BURK</name>
<gene>
    <name evidence="1" type="ORF">DFR42_1011337</name>
</gene>
<proteinExistence type="predicted"/>